<dbReference type="GO" id="GO:0003700">
    <property type="term" value="F:DNA-binding transcription factor activity"/>
    <property type="evidence" value="ECO:0007669"/>
    <property type="project" value="InterPro"/>
</dbReference>
<evidence type="ECO:0000313" key="3">
    <source>
        <dbReference type="EMBL" id="PHP26162.1"/>
    </source>
</evidence>
<dbReference type="SUPFAM" id="SSF52788">
    <property type="entry name" value="Phosphotyrosine protein phosphatases I"/>
    <property type="match status" value="1"/>
</dbReference>
<protein>
    <submittedName>
        <fullName evidence="3">ArsR family transcriptional regulator</fullName>
    </submittedName>
</protein>
<dbReference type="GO" id="GO:0046685">
    <property type="term" value="P:response to arsenic-containing substance"/>
    <property type="evidence" value="ECO:0007669"/>
    <property type="project" value="UniProtKB-KW"/>
</dbReference>
<dbReference type="EMBL" id="NQWH01000058">
    <property type="protein sequence ID" value="PHP26162.1"/>
    <property type="molecule type" value="Genomic_DNA"/>
</dbReference>
<dbReference type="InterPro" id="IPR023485">
    <property type="entry name" value="Ptyr_pPase"/>
</dbReference>
<dbReference type="Pfam" id="PF01451">
    <property type="entry name" value="LMWPc"/>
    <property type="match status" value="1"/>
</dbReference>
<dbReference type="CDD" id="cd00090">
    <property type="entry name" value="HTH_ARSR"/>
    <property type="match status" value="1"/>
</dbReference>
<dbReference type="InterPro" id="IPR036196">
    <property type="entry name" value="Ptyr_pPase_sf"/>
</dbReference>
<gene>
    <name evidence="3" type="ORF">CJ301_17835</name>
</gene>
<organism evidence="3 4">
    <name type="scientific">Limimaricola cinnabarinus</name>
    <dbReference type="NCBI Taxonomy" id="1125964"/>
    <lineage>
        <taxon>Bacteria</taxon>
        <taxon>Pseudomonadati</taxon>
        <taxon>Pseudomonadota</taxon>
        <taxon>Alphaproteobacteria</taxon>
        <taxon>Rhodobacterales</taxon>
        <taxon>Paracoccaceae</taxon>
        <taxon>Limimaricola</taxon>
    </lineage>
</organism>
<reference evidence="3 4" key="1">
    <citation type="submission" date="2017-08" db="EMBL/GenBank/DDBJ databases">
        <title>Draft Genome Sequence of Loktanella cinnabarina Strain XM1, Isolated from Coastal Surface Water.</title>
        <authorList>
            <person name="Ma R."/>
            <person name="Wang J."/>
            <person name="Wang Q."/>
            <person name="Ma Z."/>
            <person name="Li J."/>
            <person name="Chen L."/>
        </authorList>
    </citation>
    <scope>NUCLEOTIDE SEQUENCE [LARGE SCALE GENOMIC DNA]</scope>
    <source>
        <strain evidence="3 4">XM1</strain>
    </source>
</reference>
<dbReference type="AlphaFoldDB" id="A0A2G1MBW9"/>
<dbReference type="InterPro" id="IPR001845">
    <property type="entry name" value="HTH_ArsR_DNA-bd_dom"/>
</dbReference>
<dbReference type="CDD" id="cd16345">
    <property type="entry name" value="LMWP_ArsC"/>
    <property type="match status" value="1"/>
</dbReference>
<evidence type="ECO:0000256" key="1">
    <source>
        <dbReference type="ARBA" id="ARBA00022849"/>
    </source>
</evidence>
<dbReference type="Gene3D" id="3.40.50.2300">
    <property type="match status" value="1"/>
</dbReference>
<dbReference type="Gene3D" id="1.10.10.10">
    <property type="entry name" value="Winged helix-like DNA-binding domain superfamily/Winged helix DNA-binding domain"/>
    <property type="match status" value="1"/>
</dbReference>
<dbReference type="SUPFAM" id="SSF46785">
    <property type="entry name" value="Winged helix' DNA-binding domain"/>
    <property type="match status" value="1"/>
</dbReference>
<dbReference type="Proteomes" id="UP000221860">
    <property type="component" value="Unassembled WGS sequence"/>
</dbReference>
<dbReference type="InterPro" id="IPR036390">
    <property type="entry name" value="WH_DNA-bd_sf"/>
</dbReference>
<proteinExistence type="predicted"/>
<dbReference type="PANTHER" id="PTHR43428:SF1">
    <property type="entry name" value="ARSENATE REDUCTASE"/>
    <property type="match status" value="1"/>
</dbReference>
<name>A0A2G1MBW9_9RHOB</name>
<sequence>MESTHVERLSALGHPRRLAVFRMLMRRYPDAVPAGEIAAVLGARANTLSSYLSDLRQAGLIAQIRQGRSLLYRADMEQAGGLLGYLIEDCCRSRPALCPTSSPHGSPTAGGPFMTHRPYNVLFVCTGNSARSIFAEAILSDIGGDRFHAFSAGTMPQSQLNPMALQVLAANGHDTSCLRAKNVDEFRAPGAPALDFIFTVCDRAANEDCPAWPGQPISGHWGQPDPVKVTGTEPERRLVYHQVYGALRRRIELFTTFDFTTLDRLAIQRAVDDLSTQEDPQ</sequence>
<evidence type="ECO:0000259" key="2">
    <source>
        <dbReference type="PROSITE" id="PS50987"/>
    </source>
</evidence>
<dbReference type="PROSITE" id="PS50987">
    <property type="entry name" value="HTH_ARSR_2"/>
    <property type="match status" value="1"/>
</dbReference>
<keyword evidence="1" id="KW-0059">Arsenical resistance</keyword>
<comment type="caution">
    <text evidence="3">The sequence shown here is derived from an EMBL/GenBank/DDBJ whole genome shotgun (WGS) entry which is preliminary data.</text>
</comment>
<dbReference type="SMART" id="SM00418">
    <property type="entry name" value="HTH_ARSR"/>
    <property type="match status" value="1"/>
</dbReference>
<accession>A0A2G1MBW9</accession>
<dbReference type="InterPro" id="IPR011991">
    <property type="entry name" value="ArsR-like_HTH"/>
</dbReference>
<dbReference type="SMART" id="SM00226">
    <property type="entry name" value="LMWPc"/>
    <property type="match status" value="1"/>
</dbReference>
<dbReference type="RefSeq" id="WP_099278699.1">
    <property type="nucleotide sequence ID" value="NZ_KZ304993.1"/>
</dbReference>
<evidence type="ECO:0000313" key="4">
    <source>
        <dbReference type="Proteomes" id="UP000221860"/>
    </source>
</evidence>
<dbReference type="PANTHER" id="PTHR43428">
    <property type="entry name" value="ARSENATE REDUCTASE"/>
    <property type="match status" value="1"/>
</dbReference>
<dbReference type="Pfam" id="PF12840">
    <property type="entry name" value="HTH_20"/>
    <property type="match status" value="1"/>
</dbReference>
<keyword evidence="4" id="KW-1185">Reference proteome</keyword>
<dbReference type="InterPro" id="IPR036388">
    <property type="entry name" value="WH-like_DNA-bd_sf"/>
</dbReference>
<feature type="domain" description="HTH arsR-type" evidence="2">
    <location>
        <begin position="1"/>
        <end position="94"/>
    </location>
</feature>
<dbReference type="OrthoDB" id="9793058at2"/>